<dbReference type="AlphaFoldDB" id="A0A0N4XCA5"/>
<accession>A0A0N4XCA5</accession>
<protein>
    <submittedName>
        <fullName evidence="3">Aldedh domain-containing protein</fullName>
    </submittedName>
</protein>
<reference evidence="1 2" key="2">
    <citation type="submission" date="2018-11" db="EMBL/GenBank/DDBJ databases">
        <authorList>
            <consortium name="Pathogen Informatics"/>
        </authorList>
    </citation>
    <scope>NUCLEOTIDE SEQUENCE [LARGE SCALE GENOMIC DNA]</scope>
</reference>
<evidence type="ECO:0000313" key="3">
    <source>
        <dbReference type="WBParaSite" id="NBR_0000007001-mRNA-1"/>
    </source>
</evidence>
<dbReference type="Proteomes" id="UP000271162">
    <property type="component" value="Unassembled WGS sequence"/>
</dbReference>
<name>A0A0N4XCA5_NIPBR</name>
<gene>
    <name evidence="1" type="ORF">NBR_LOCUS71</name>
</gene>
<proteinExistence type="predicted"/>
<keyword evidence="2" id="KW-1185">Reference proteome</keyword>
<sequence length="137" mass="15026">MMLVEAEEEWPIKADDPHNAVWQVRRISGPGVFNGHINESSTRWLTGYGAGGGGSDDRRLVVHPKATARWLKKVWIDVGGDGGQLDCVVGPRKVASSSFAGNLATDLRTTIYTAGFHPMSQQGSSARCERIEPWFRC</sequence>
<dbReference type="WBParaSite" id="NBR_0000007001-mRNA-1">
    <property type="protein sequence ID" value="NBR_0000007001-mRNA-1"/>
    <property type="gene ID" value="NBR_0000007001"/>
</dbReference>
<evidence type="ECO:0000313" key="1">
    <source>
        <dbReference type="EMBL" id="VDL62037.1"/>
    </source>
</evidence>
<dbReference type="EMBL" id="UYSL01000012">
    <property type="protein sequence ID" value="VDL62037.1"/>
    <property type="molecule type" value="Genomic_DNA"/>
</dbReference>
<organism evidence="3">
    <name type="scientific">Nippostrongylus brasiliensis</name>
    <name type="common">Rat hookworm</name>
    <dbReference type="NCBI Taxonomy" id="27835"/>
    <lineage>
        <taxon>Eukaryota</taxon>
        <taxon>Metazoa</taxon>
        <taxon>Ecdysozoa</taxon>
        <taxon>Nematoda</taxon>
        <taxon>Chromadorea</taxon>
        <taxon>Rhabditida</taxon>
        <taxon>Rhabditina</taxon>
        <taxon>Rhabditomorpha</taxon>
        <taxon>Strongyloidea</taxon>
        <taxon>Heligmosomidae</taxon>
        <taxon>Nippostrongylus</taxon>
    </lineage>
</organism>
<evidence type="ECO:0000313" key="2">
    <source>
        <dbReference type="Proteomes" id="UP000271162"/>
    </source>
</evidence>
<reference evidence="3" key="1">
    <citation type="submission" date="2017-02" db="UniProtKB">
        <authorList>
            <consortium name="WormBaseParasite"/>
        </authorList>
    </citation>
    <scope>IDENTIFICATION</scope>
</reference>